<dbReference type="SUPFAM" id="SSF143120">
    <property type="entry name" value="YefM-like"/>
    <property type="match status" value="1"/>
</dbReference>
<dbReference type="Pfam" id="PF02604">
    <property type="entry name" value="PhdYeFM_antitox"/>
    <property type="match status" value="1"/>
</dbReference>
<evidence type="ECO:0000313" key="3">
    <source>
        <dbReference type="EMBL" id="GIE07653.1"/>
    </source>
</evidence>
<dbReference type="EMBL" id="BOML01000087">
    <property type="protein sequence ID" value="GIE07653.1"/>
    <property type="molecule type" value="Genomic_DNA"/>
</dbReference>
<comment type="caution">
    <text evidence="3">The sequence shown here is derived from an EMBL/GenBank/DDBJ whole genome shotgun (WGS) entry which is preliminary data.</text>
</comment>
<gene>
    <name evidence="3" type="ORF">Adu01nite_90030</name>
</gene>
<sequence>MGGSRRQPGLAYVAYVSYAKSMTAAPPLPNDDELGITDARDRLAEIVNEAVYTGSVTYITRRGRRVAAIVPAVDAERLEHAEDAYLARLAGEALAEVEAGTPTVPWDQVKADLEAER</sequence>
<accession>A0ABQ3ZCV1</accession>
<comment type="similarity">
    <text evidence="1 2">Belongs to the phD/YefM antitoxin family.</text>
</comment>
<keyword evidence="4" id="KW-1185">Reference proteome</keyword>
<evidence type="ECO:0000256" key="2">
    <source>
        <dbReference type="RuleBase" id="RU362080"/>
    </source>
</evidence>
<reference evidence="3 4" key="1">
    <citation type="submission" date="2021-01" db="EMBL/GenBank/DDBJ databases">
        <title>Whole genome shotgun sequence of Actinoplanes durhamensis NBRC 14914.</title>
        <authorList>
            <person name="Komaki H."/>
            <person name="Tamura T."/>
        </authorList>
    </citation>
    <scope>NUCLEOTIDE SEQUENCE [LARGE SCALE GENOMIC DNA]</scope>
    <source>
        <strain evidence="3 4">NBRC 14914</strain>
    </source>
</reference>
<comment type="function">
    <text evidence="2">Antitoxin component of a type II toxin-antitoxin (TA) system.</text>
</comment>
<dbReference type="InterPro" id="IPR006442">
    <property type="entry name" value="Antitoxin_Phd/YefM"/>
</dbReference>
<organism evidence="3 4">
    <name type="scientific">Paractinoplanes durhamensis</name>
    <dbReference type="NCBI Taxonomy" id="113563"/>
    <lineage>
        <taxon>Bacteria</taxon>
        <taxon>Bacillati</taxon>
        <taxon>Actinomycetota</taxon>
        <taxon>Actinomycetes</taxon>
        <taxon>Micromonosporales</taxon>
        <taxon>Micromonosporaceae</taxon>
        <taxon>Paractinoplanes</taxon>
    </lineage>
</organism>
<dbReference type="NCBIfam" id="TIGR01552">
    <property type="entry name" value="phd_fam"/>
    <property type="match status" value="1"/>
</dbReference>
<protein>
    <recommendedName>
        <fullName evidence="2">Antitoxin</fullName>
    </recommendedName>
</protein>
<dbReference type="Proteomes" id="UP000637628">
    <property type="component" value="Unassembled WGS sequence"/>
</dbReference>
<evidence type="ECO:0000313" key="4">
    <source>
        <dbReference type="Proteomes" id="UP000637628"/>
    </source>
</evidence>
<dbReference type="Gene3D" id="3.40.1620.10">
    <property type="entry name" value="YefM-like domain"/>
    <property type="match status" value="1"/>
</dbReference>
<proteinExistence type="inferred from homology"/>
<name>A0ABQ3ZCV1_9ACTN</name>
<dbReference type="InterPro" id="IPR036165">
    <property type="entry name" value="YefM-like_sf"/>
</dbReference>
<evidence type="ECO:0000256" key="1">
    <source>
        <dbReference type="ARBA" id="ARBA00009981"/>
    </source>
</evidence>